<name>X1LTC4_9ZZZZ</name>
<evidence type="ECO:0000313" key="1">
    <source>
        <dbReference type="EMBL" id="GAH97388.1"/>
    </source>
</evidence>
<feature type="non-terminal residue" evidence="1">
    <location>
        <position position="32"/>
    </location>
</feature>
<comment type="caution">
    <text evidence="1">The sequence shown here is derived from an EMBL/GenBank/DDBJ whole genome shotgun (WGS) entry which is preliminary data.</text>
</comment>
<accession>X1LTC4</accession>
<organism evidence="1">
    <name type="scientific">marine sediment metagenome</name>
    <dbReference type="NCBI Taxonomy" id="412755"/>
    <lineage>
        <taxon>unclassified sequences</taxon>
        <taxon>metagenomes</taxon>
        <taxon>ecological metagenomes</taxon>
    </lineage>
</organism>
<dbReference type="EMBL" id="BARU01049929">
    <property type="protein sequence ID" value="GAH97388.1"/>
    <property type="molecule type" value="Genomic_DNA"/>
</dbReference>
<feature type="non-terminal residue" evidence="1">
    <location>
        <position position="1"/>
    </location>
</feature>
<protein>
    <submittedName>
        <fullName evidence="1">Uncharacterized protein</fullName>
    </submittedName>
</protein>
<dbReference type="AlphaFoldDB" id="X1LTC4"/>
<sequence length="32" mass="3157">RPEFALACGIVAAGRAGGHAYVLADASLARAT</sequence>
<reference evidence="1" key="1">
    <citation type="journal article" date="2014" name="Front. Microbiol.">
        <title>High frequency of phylogenetically diverse reductive dehalogenase-homologous genes in deep subseafloor sedimentary metagenomes.</title>
        <authorList>
            <person name="Kawai M."/>
            <person name="Futagami T."/>
            <person name="Toyoda A."/>
            <person name="Takaki Y."/>
            <person name="Nishi S."/>
            <person name="Hori S."/>
            <person name="Arai W."/>
            <person name="Tsubouchi T."/>
            <person name="Morono Y."/>
            <person name="Uchiyama I."/>
            <person name="Ito T."/>
            <person name="Fujiyama A."/>
            <person name="Inagaki F."/>
            <person name="Takami H."/>
        </authorList>
    </citation>
    <scope>NUCLEOTIDE SEQUENCE</scope>
    <source>
        <strain evidence="1">Expedition CK06-06</strain>
    </source>
</reference>
<gene>
    <name evidence="1" type="ORF">S03H2_73127</name>
</gene>
<proteinExistence type="predicted"/>